<feature type="region of interest" description="Disordered" evidence="1">
    <location>
        <begin position="45"/>
        <end position="189"/>
    </location>
</feature>
<feature type="compositionally biased region" description="Polar residues" evidence="1">
    <location>
        <begin position="91"/>
        <end position="103"/>
    </location>
</feature>
<feature type="region of interest" description="Disordered" evidence="1">
    <location>
        <begin position="1"/>
        <end position="21"/>
    </location>
</feature>
<evidence type="ECO:0000313" key="2">
    <source>
        <dbReference type="EMBL" id="PMD43787.1"/>
    </source>
</evidence>
<accession>A0A2J6RZ60</accession>
<dbReference type="EMBL" id="KZ613942">
    <property type="protein sequence ID" value="PMD43787.1"/>
    <property type="molecule type" value="Genomic_DNA"/>
</dbReference>
<protein>
    <submittedName>
        <fullName evidence="2">Uncharacterized protein</fullName>
    </submittedName>
</protein>
<gene>
    <name evidence="2" type="ORF">L207DRAFT_580615</name>
</gene>
<name>A0A2J6RZ60_HYAVF</name>
<sequence>MRSKKEMGSWSQEAQRFGQGVDARKNTTLALRTVVVAAMPGFGVYADQQDTGRDGISMKAGPSFLENEPTRSVSLKRRLVLPSRAARNREPTNPTPTGKTMSGSAAPKRTKDQQAFEPDFQAKEMVERDDTWFQKRFGTQTDDKTVAEATGKHPKSGSKGKGQQKPAKKNRVRINPVVGLECESTDRIG</sequence>
<evidence type="ECO:0000313" key="3">
    <source>
        <dbReference type="Proteomes" id="UP000235786"/>
    </source>
</evidence>
<dbReference type="Proteomes" id="UP000235786">
    <property type="component" value="Unassembled WGS sequence"/>
</dbReference>
<dbReference type="AlphaFoldDB" id="A0A2J6RZ60"/>
<feature type="compositionally biased region" description="Basic and acidic residues" evidence="1">
    <location>
        <begin position="109"/>
        <end position="133"/>
    </location>
</feature>
<keyword evidence="3" id="KW-1185">Reference proteome</keyword>
<reference evidence="2 3" key="1">
    <citation type="submission" date="2016-04" db="EMBL/GenBank/DDBJ databases">
        <title>A degradative enzymes factory behind the ericoid mycorrhizal symbiosis.</title>
        <authorList>
            <consortium name="DOE Joint Genome Institute"/>
            <person name="Martino E."/>
            <person name="Morin E."/>
            <person name="Grelet G."/>
            <person name="Kuo A."/>
            <person name="Kohler A."/>
            <person name="Daghino S."/>
            <person name="Barry K."/>
            <person name="Choi C."/>
            <person name="Cichocki N."/>
            <person name="Clum A."/>
            <person name="Copeland A."/>
            <person name="Hainaut M."/>
            <person name="Haridas S."/>
            <person name="Labutti K."/>
            <person name="Lindquist E."/>
            <person name="Lipzen A."/>
            <person name="Khouja H.-R."/>
            <person name="Murat C."/>
            <person name="Ohm R."/>
            <person name="Olson A."/>
            <person name="Spatafora J."/>
            <person name="Veneault-Fourrey C."/>
            <person name="Henrissat B."/>
            <person name="Grigoriev I."/>
            <person name="Martin F."/>
            <person name="Perotto S."/>
        </authorList>
    </citation>
    <scope>NUCLEOTIDE SEQUENCE [LARGE SCALE GENOMIC DNA]</scope>
    <source>
        <strain evidence="2 3">F</strain>
    </source>
</reference>
<proteinExistence type="predicted"/>
<dbReference type="OrthoDB" id="3526554at2759"/>
<evidence type="ECO:0000256" key="1">
    <source>
        <dbReference type="SAM" id="MobiDB-lite"/>
    </source>
</evidence>
<organism evidence="2 3">
    <name type="scientific">Hyaloscypha variabilis (strain UAMH 11265 / GT02V1 / F)</name>
    <name type="common">Meliniomyces variabilis</name>
    <dbReference type="NCBI Taxonomy" id="1149755"/>
    <lineage>
        <taxon>Eukaryota</taxon>
        <taxon>Fungi</taxon>
        <taxon>Dikarya</taxon>
        <taxon>Ascomycota</taxon>
        <taxon>Pezizomycotina</taxon>
        <taxon>Leotiomycetes</taxon>
        <taxon>Helotiales</taxon>
        <taxon>Hyaloscyphaceae</taxon>
        <taxon>Hyaloscypha</taxon>
        <taxon>Hyaloscypha variabilis</taxon>
    </lineage>
</organism>